<keyword evidence="5 7" id="KW-1133">Transmembrane helix</keyword>
<protein>
    <submittedName>
        <fullName evidence="8">Divalent anion:Na+ symporter, DASS family</fullName>
    </submittedName>
</protein>
<dbReference type="GO" id="GO:0009706">
    <property type="term" value="C:chloroplast inner membrane"/>
    <property type="evidence" value="ECO:0007669"/>
    <property type="project" value="UniProtKB-SubCell"/>
</dbReference>
<feature type="transmembrane region" description="Helical" evidence="7">
    <location>
        <begin position="72"/>
        <end position="89"/>
    </location>
</feature>
<feature type="transmembrane region" description="Helical" evidence="7">
    <location>
        <begin position="175"/>
        <end position="194"/>
    </location>
</feature>
<keyword evidence="4" id="KW-1001">Plastid inner membrane</keyword>
<dbReference type="PANTHER" id="PTHR42826">
    <property type="entry name" value="DICARBOXYLATE TRANSPORTER 2.1, CHLOROPLASTIC"/>
    <property type="match status" value="1"/>
</dbReference>
<evidence type="ECO:0000256" key="1">
    <source>
        <dbReference type="ARBA" id="ARBA00004478"/>
    </source>
</evidence>
<feature type="transmembrane region" description="Helical" evidence="7">
    <location>
        <begin position="385"/>
        <end position="406"/>
    </location>
</feature>
<feature type="non-terminal residue" evidence="8">
    <location>
        <position position="1"/>
    </location>
</feature>
<keyword evidence="4" id="KW-0934">Plastid</keyword>
<dbReference type="NCBIfam" id="TIGR00785">
    <property type="entry name" value="dass"/>
    <property type="match status" value="1"/>
</dbReference>
<evidence type="ECO:0000313" key="8">
    <source>
        <dbReference type="EMBL" id="JAC77969.1"/>
    </source>
</evidence>
<evidence type="ECO:0000256" key="7">
    <source>
        <dbReference type="SAM" id="Phobius"/>
    </source>
</evidence>
<dbReference type="Pfam" id="PF00939">
    <property type="entry name" value="Na_sulph_symp"/>
    <property type="match status" value="1"/>
</dbReference>
<feature type="transmembrane region" description="Helical" evidence="7">
    <location>
        <begin position="541"/>
        <end position="567"/>
    </location>
</feature>
<evidence type="ECO:0000256" key="3">
    <source>
        <dbReference type="ARBA" id="ARBA00022692"/>
    </source>
</evidence>
<feature type="transmembrane region" description="Helical" evidence="7">
    <location>
        <begin position="309"/>
        <end position="332"/>
    </location>
</feature>
<keyword evidence="6 7" id="KW-0472">Membrane</keyword>
<evidence type="ECO:0000256" key="6">
    <source>
        <dbReference type="ARBA" id="ARBA00023136"/>
    </source>
</evidence>
<comment type="similarity">
    <text evidence="2">Belongs to the SLC13A/DASS transporter (TC 2.A.47) family. DIT1 subfamily.</text>
</comment>
<proteinExistence type="inferred from homology"/>
<evidence type="ECO:0000256" key="4">
    <source>
        <dbReference type="ARBA" id="ARBA00022780"/>
    </source>
</evidence>
<comment type="subcellular location">
    <subcellularLocation>
        <location evidence="1">Plastid</location>
        <location evidence="1">Chloroplast inner membrane</location>
        <topology evidence="1">Multi-pass membrane protein</topology>
    </subcellularLocation>
</comment>
<feature type="transmembrane region" description="Helical" evidence="7">
    <location>
        <begin position="361"/>
        <end position="379"/>
    </location>
</feature>
<evidence type="ECO:0000256" key="2">
    <source>
        <dbReference type="ARBA" id="ARBA00007349"/>
    </source>
</evidence>
<accession>A0A061S4M4</accession>
<dbReference type="AlphaFoldDB" id="A0A061S4M4"/>
<dbReference type="InterPro" id="IPR030676">
    <property type="entry name" value="CitT-rel"/>
</dbReference>
<feature type="transmembrane region" description="Helical" evidence="7">
    <location>
        <begin position="130"/>
        <end position="155"/>
    </location>
</feature>
<feature type="transmembrane region" description="Helical" evidence="7">
    <location>
        <begin position="418"/>
        <end position="445"/>
    </location>
</feature>
<dbReference type="GO" id="GO:0015140">
    <property type="term" value="F:malate transmembrane transporter activity"/>
    <property type="evidence" value="ECO:0007669"/>
    <property type="project" value="UniProtKB-ARBA"/>
</dbReference>
<feature type="transmembrane region" description="Helical" evidence="7">
    <location>
        <begin position="101"/>
        <end position="118"/>
    </location>
</feature>
<dbReference type="EMBL" id="GBEZ01007500">
    <property type="protein sequence ID" value="JAC77969.1"/>
    <property type="molecule type" value="Transcribed_RNA"/>
</dbReference>
<sequence>GFQGTGRQATQTRASTLNLKACSRFNFHSPAVCGPARPGSFQTRRNQLDSRYPTGNYFSSWAFRSDVQRSRLVPVSAISGLVVASAAASASPKVELKPLKWKEALASVAIGLAIRFIIPCPEGVTLQAWSLLSIFIATIAGIVLNPLPVGAWAFFGLTATVATKTLTFQQAFGAFTNDVIWLIVIIFFIARGFVKTGLGDRAGYLFAKAFGKTTLGLAYALAATEAIICPGMPSTTARHGGVMLPIISSLSRACGSDPANGTERRMGAYLVTTVLHTGGITSALFMTGAAQNLLCNKLAGSIGVPMSSWGSWFMASCVPGLVSLAITPLVLFKLFPPGVKETPDAPQAAAKKLEEMGPVTLAEKIVLGVMASLVVLWIFGPQIGVSAPVAGMLGLCALVGTGVLSWQDCLQERGAWDTLTWFAVLVGMSGMLEQLGLISFIAQAVSSAMAAASMPWYASMAALHAAYFAVHYLFASQTAQVGALYVAFLAMMTQAGAPPQLAALTLSFSTNLFGAITHYASAQGAIYYGAGFIDMKTWWSLGLAMAAVMYGVWIVVGVPWWSLIGLIPK</sequence>
<reference evidence="8" key="1">
    <citation type="submission" date="2014-05" db="EMBL/GenBank/DDBJ databases">
        <title>The transcriptome of the halophilic microalga Tetraselmis sp. GSL018 isolated from the Great Salt Lake, Utah.</title>
        <authorList>
            <person name="Jinkerson R.E."/>
            <person name="D'Adamo S."/>
            <person name="Posewitz M.C."/>
        </authorList>
    </citation>
    <scope>NUCLEOTIDE SEQUENCE</scope>
    <source>
        <strain evidence="8">GSL018</strain>
    </source>
</reference>
<feature type="transmembrane region" description="Helical" evidence="7">
    <location>
        <begin position="268"/>
        <end position="289"/>
    </location>
</feature>
<organism evidence="8">
    <name type="scientific">Tetraselmis sp. GSL018</name>
    <dbReference type="NCBI Taxonomy" id="582737"/>
    <lineage>
        <taxon>Eukaryota</taxon>
        <taxon>Viridiplantae</taxon>
        <taxon>Chlorophyta</taxon>
        <taxon>core chlorophytes</taxon>
        <taxon>Chlorodendrophyceae</taxon>
        <taxon>Chlorodendrales</taxon>
        <taxon>Chlorodendraceae</taxon>
        <taxon>Tetraselmis</taxon>
    </lineage>
</organism>
<name>A0A061S4M4_9CHLO</name>
<keyword evidence="3 7" id="KW-0812">Transmembrane</keyword>
<evidence type="ECO:0000256" key="5">
    <source>
        <dbReference type="ARBA" id="ARBA00022989"/>
    </source>
</evidence>
<dbReference type="InterPro" id="IPR001898">
    <property type="entry name" value="SLC13A/DASS"/>
</dbReference>
<gene>
    <name evidence="8" type="primary">TC.DASS</name>
    <name evidence="8" type="ORF">TSPGSL018_16360</name>
</gene>